<keyword evidence="5" id="KW-1185">Reference proteome</keyword>
<dbReference type="PANTHER" id="PTHR10241:SF25">
    <property type="entry name" value="TOMOSYN, ISOFORM C"/>
    <property type="match status" value="1"/>
</dbReference>
<reference evidence="5" key="1">
    <citation type="journal article" date="2018" name="Nat. Microbiol.">
        <title>Leveraging single-cell genomics to expand the fungal tree of life.</title>
        <authorList>
            <person name="Ahrendt S.R."/>
            <person name="Quandt C.A."/>
            <person name="Ciobanu D."/>
            <person name="Clum A."/>
            <person name="Salamov A."/>
            <person name="Andreopoulos B."/>
            <person name="Cheng J.F."/>
            <person name="Woyke T."/>
            <person name="Pelin A."/>
            <person name="Henrissat B."/>
            <person name="Reynolds N.K."/>
            <person name="Benny G.L."/>
            <person name="Smith M.E."/>
            <person name="James T.Y."/>
            <person name="Grigoriev I.V."/>
        </authorList>
    </citation>
    <scope>NUCLEOTIDE SEQUENCE [LARGE SCALE GENOMIC DNA]</scope>
    <source>
        <strain evidence="5">Baker2002</strain>
    </source>
</reference>
<dbReference type="InterPro" id="IPR013905">
    <property type="entry name" value="Lgl_C_dom"/>
</dbReference>
<dbReference type="GO" id="GO:0006887">
    <property type="term" value="P:exocytosis"/>
    <property type="evidence" value="ECO:0007669"/>
    <property type="project" value="UniProtKB-KW"/>
</dbReference>
<dbReference type="InterPro" id="IPR036322">
    <property type="entry name" value="WD40_repeat_dom_sf"/>
</dbReference>
<dbReference type="GO" id="GO:0005886">
    <property type="term" value="C:plasma membrane"/>
    <property type="evidence" value="ECO:0007669"/>
    <property type="project" value="TreeGrafter"/>
</dbReference>
<dbReference type="GO" id="GO:0005096">
    <property type="term" value="F:GTPase activator activity"/>
    <property type="evidence" value="ECO:0007669"/>
    <property type="project" value="TreeGrafter"/>
</dbReference>
<dbReference type="OrthoDB" id="19944at2759"/>
<protein>
    <recommendedName>
        <fullName evidence="3">Lethal giant larvae (Lgl)-like C-terminal domain-containing protein</fullName>
    </recommendedName>
</protein>
<evidence type="ECO:0000256" key="1">
    <source>
        <dbReference type="ARBA" id="ARBA00008070"/>
    </source>
</evidence>
<organism evidence="4 5">
    <name type="scientific">Metschnikowia bicuspidata</name>
    <dbReference type="NCBI Taxonomy" id="27322"/>
    <lineage>
        <taxon>Eukaryota</taxon>
        <taxon>Fungi</taxon>
        <taxon>Dikarya</taxon>
        <taxon>Ascomycota</taxon>
        <taxon>Saccharomycotina</taxon>
        <taxon>Pichiomycetes</taxon>
        <taxon>Metschnikowiaceae</taxon>
        <taxon>Metschnikowia</taxon>
    </lineage>
</organism>
<dbReference type="InterPro" id="IPR001680">
    <property type="entry name" value="WD40_rpt"/>
</dbReference>
<dbReference type="AlphaFoldDB" id="A0A4P9ZF53"/>
<dbReference type="GO" id="GO:0006893">
    <property type="term" value="P:Golgi to plasma membrane transport"/>
    <property type="evidence" value="ECO:0007669"/>
    <property type="project" value="TreeGrafter"/>
</dbReference>
<evidence type="ECO:0000259" key="3">
    <source>
        <dbReference type="Pfam" id="PF08596"/>
    </source>
</evidence>
<dbReference type="EMBL" id="ML004455">
    <property type="protein sequence ID" value="RKP30600.1"/>
    <property type="molecule type" value="Genomic_DNA"/>
</dbReference>
<evidence type="ECO:0000313" key="4">
    <source>
        <dbReference type="EMBL" id="RKP30600.1"/>
    </source>
</evidence>
<dbReference type="Gene3D" id="2.130.10.10">
    <property type="entry name" value="YVTN repeat-like/Quinoprotein amine dehydrogenase"/>
    <property type="match status" value="1"/>
</dbReference>
<dbReference type="GO" id="GO:0045159">
    <property type="term" value="F:myosin II binding"/>
    <property type="evidence" value="ECO:0007669"/>
    <property type="project" value="TreeGrafter"/>
</dbReference>
<dbReference type="SUPFAM" id="SSF50978">
    <property type="entry name" value="WD40 repeat-like"/>
    <property type="match status" value="2"/>
</dbReference>
<dbReference type="Pfam" id="PF08596">
    <property type="entry name" value="Lgl_C"/>
    <property type="match status" value="1"/>
</dbReference>
<dbReference type="GO" id="GO:0005737">
    <property type="term" value="C:cytoplasm"/>
    <property type="evidence" value="ECO:0007669"/>
    <property type="project" value="TreeGrafter"/>
</dbReference>
<dbReference type="SMART" id="SM00320">
    <property type="entry name" value="WD40"/>
    <property type="match status" value="4"/>
</dbReference>
<gene>
    <name evidence="4" type="ORF">METBISCDRAFT_15849</name>
</gene>
<dbReference type="InterPro" id="IPR015943">
    <property type="entry name" value="WD40/YVTN_repeat-like_dom_sf"/>
</dbReference>
<evidence type="ECO:0000256" key="2">
    <source>
        <dbReference type="ARBA" id="ARBA00022483"/>
    </source>
</evidence>
<name>A0A4P9ZF53_9ASCO</name>
<sequence length="1059" mass="115441">MFGKLKLQKASLSLSSVSNALKSSGQTSLTPELPKKHLVVTAGDQLGLPVDSILAAAYDPVQSLLAVSTSRGSVHVYGRDSVEVVFELKTSGSIQFLRFVKGVYFVCVESSGNVTVLSLHSKKILGTYLAHGSVTAVETDPSLDWLVLGLTNGSVIFYDVDRLAVTPTRVDNLQKVVLPKMKMSPVLAIEWHPRDIGSVLIIYSHCAVQYLLSLGRIKNWFLYILTPGCRGFETSNNFETGGKKKLFGSAKEVNPRITQALYHPNGLHIVTVHVDGTLVFWDCNDGTLLEARTVQQRNLHMNGPAVSWNEPTQMVAKWITGQDPEVTQIVVCGALASSPDTMHVFEFGYTLKYTLTSHEKQGEFYAKPVEGERRILIRFNRRPQDRGGLEYVQQILPIAAGGQPYFSGGHNPASFLLLSNFGALYLVPFQNTSSKLFLPPSLLLIAPPATYSTIVSVNRIEWFGVLPANQNAATRQRSLVNGGAAVARNLPRRLGANETLIDVLVTGHEDGTIKFLDVTDGDHHGEKQELQVNLKATLYNGVESASFRVKFISPSFECRHVVVGLANGNVAICKFTKATLNMSTSPPKADYLDCPILHNEGNASIVDISEKRAGEFVQPTFMPSYLLNLKQKDTLTCLKICNAGFFAAAYKSGRLIVCDIVRGPGIIMNLEHITKHLPSVNGECFVTSIEFTIMDYGQEGYSSVLMLVGTSAGGNFLVFKLVPQLNGAFAAVYADKMLGLNYKPADGTGETGIDLIIPINSSTGESAVATMKDFQRLAQNLHVPGLIMCTSKRDIRALKIPKQKLAHKVIDETCLCSGVIQLRDKGAVLATITQSGFIKLHTLPSLSDAGDIKIPSLIFSARQACVKNGAGYKSCISRSGDIFSWLGPTEIMNLVLYDETKNKFKEKPTDLLFNETAIIPPRPTSSALLWAKGQTAYVSSKDLAVLIAGPNRKPSKDRESELAYNISPEANLNHAYGAYGGTSTKNSDSAYAEPVRKGVKSNQYNFGTQGFMKSLRDGLDTMEETVNHYANGISESMTDTVESQKKSMYSAALKSKLGF</sequence>
<accession>A0A4P9ZF53</accession>
<feature type="domain" description="Lethal giant larvae (Lgl)-like C-terminal" evidence="3">
    <location>
        <begin position="548"/>
        <end position="956"/>
    </location>
</feature>
<evidence type="ECO:0000313" key="5">
    <source>
        <dbReference type="Proteomes" id="UP000268321"/>
    </source>
</evidence>
<dbReference type="PANTHER" id="PTHR10241">
    <property type="entry name" value="LETHAL 2 GIANT LARVAE PROTEIN"/>
    <property type="match status" value="1"/>
</dbReference>
<dbReference type="GO" id="GO:0019905">
    <property type="term" value="F:syntaxin binding"/>
    <property type="evidence" value="ECO:0007669"/>
    <property type="project" value="TreeGrafter"/>
</dbReference>
<dbReference type="Proteomes" id="UP000268321">
    <property type="component" value="Unassembled WGS sequence"/>
</dbReference>
<proteinExistence type="inferred from homology"/>
<keyword evidence="2" id="KW-0268">Exocytosis</keyword>
<comment type="similarity">
    <text evidence="1">Belongs to the WD repeat L(2)GL family.</text>
</comment>